<reference evidence="1 2" key="1">
    <citation type="submission" date="2017-06" db="EMBL/GenBank/DDBJ databases">
        <title>Ant-infecting Ophiocordyceps genomes reveal a high diversity of potential behavioral manipulation genes and a possible major role for enterotoxins.</title>
        <authorList>
            <person name="De Bekker C."/>
            <person name="Evans H.C."/>
            <person name="Brachmann A."/>
            <person name="Hughes D.P."/>
        </authorList>
    </citation>
    <scope>NUCLEOTIDE SEQUENCE [LARGE SCALE GENOMIC DNA]</scope>
    <source>
        <strain evidence="1 2">1348a</strain>
    </source>
</reference>
<dbReference type="OrthoDB" id="5282017at2759"/>
<proteinExistence type="predicted"/>
<dbReference type="EMBL" id="NJEU01000191">
    <property type="protein sequence ID" value="PHH79281.1"/>
    <property type="molecule type" value="Genomic_DNA"/>
</dbReference>
<organism evidence="1 2">
    <name type="scientific">Ophiocordyceps australis</name>
    <dbReference type="NCBI Taxonomy" id="1399860"/>
    <lineage>
        <taxon>Eukaryota</taxon>
        <taxon>Fungi</taxon>
        <taxon>Dikarya</taxon>
        <taxon>Ascomycota</taxon>
        <taxon>Pezizomycotina</taxon>
        <taxon>Sordariomycetes</taxon>
        <taxon>Hypocreomycetidae</taxon>
        <taxon>Hypocreales</taxon>
        <taxon>Ophiocordycipitaceae</taxon>
        <taxon>Ophiocordyceps</taxon>
    </lineage>
</organism>
<dbReference type="Gene3D" id="2.60.120.620">
    <property type="entry name" value="q2cbj1_9rhob like domain"/>
    <property type="match status" value="1"/>
</dbReference>
<dbReference type="Proteomes" id="UP000224854">
    <property type="component" value="Unassembled WGS sequence"/>
</dbReference>
<evidence type="ECO:0000313" key="1">
    <source>
        <dbReference type="EMBL" id="PHH79281.1"/>
    </source>
</evidence>
<dbReference type="AlphaFoldDB" id="A0A2C5ZJ83"/>
<accession>A0A2C5ZJ83</accession>
<protein>
    <recommendedName>
        <fullName evidence="3">Prolyl 4-hydroxylase alpha subunit Fe(2+) 2OG dioxygenase domain-containing protein</fullName>
    </recommendedName>
</protein>
<gene>
    <name evidence="1" type="ORF">CDD82_2495</name>
</gene>
<evidence type="ECO:0000313" key="2">
    <source>
        <dbReference type="Proteomes" id="UP000224854"/>
    </source>
</evidence>
<name>A0A2C5ZJ83_9HYPO</name>
<sequence length="280" mass="32080">MAAKLQLSTTWTTLQDQPLNQDTLDQLFFNHIPSIRQKDFLSREECARMVKVVESATFGHYDPILIFPLLGTIGVTQYDYAQDMDKYFEKVEPAKDLQKRFIAEAGVDIIARVISLLQTVSDVPVRLAKEGDKEYFAGILRVVENNYIAPHADFGPYDDVNREIGKVVGQITWNILLKDVPGGETLVHDRQWQGKSDDDKWRKRAPKYAYSPFVYEGRIIKVLPQAEGELTFFNSRNFHEVRNLDEWHGKVEKDKRYTISCFVGKLPENAPGGPALILWS</sequence>
<comment type="caution">
    <text evidence="1">The sequence shown here is derived from an EMBL/GenBank/DDBJ whole genome shotgun (WGS) entry which is preliminary data.</text>
</comment>
<keyword evidence="2" id="KW-1185">Reference proteome</keyword>
<evidence type="ECO:0008006" key="3">
    <source>
        <dbReference type="Google" id="ProtNLM"/>
    </source>
</evidence>